<evidence type="ECO:0000313" key="1">
    <source>
        <dbReference type="EMBL" id="GAA2133728.1"/>
    </source>
</evidence>
<sequence>MAETRVHDRTAAGPRADDVFQFWWLHDARWYQGVLKRFGQDAANEINAEAVKFVARRVAAWHVRSNPVTRDGLTPDELAGHVAAALRLMGTGTMSEVTQQVLDEDSFETVVSKSFALRMLRAAGTLDGYDCPCLELRAGWFEGLRVDVEDSCVECQRTGGEVCRFRAELRRAPESL</sequence>
<accession>A0ABN2YXB4</accession>
<comment type="caution">
    <text evidence="1">The sequence shown here is derived from an EMBL/GenBank/DDBJ whole genome shotgun (WGS) entry which is preliminary data.</text>
</comment>
<keyword evidence="2" id="KW-1185">Reference proteome</keyword>
<proteinExistence type="predicted"/>
<evidence type="ECO:0000313" key="2">
    <source>
        <dbReference type="Proteomes" id="UP001422759"/>
    </source>
</evidence>
<dbReference type="SUPFAM" id="SSF111126">
    <property type="entry name" value="Ligand-binding domain in the NO signalling and Golgi transport"/>
    <property type="match status" value="1"/>
</dbReference>
<name>A0ABN2YXB4_9ACTN</name>
<dbReference type="InterPro" id="IPR024096">
    <property type="entry name" value="NO_sig/Golgi_transp_ligand-bd"/>
</dbReference>
<protein>
    <recommendedName>
        <fullName evidence="3">4-vinyl reductase 4VR domain-containing protein</fullName>
    </recommendedName>
</protein>
<organism evidence="1 2">
    <name type="scientific">Kitasatospora kazusensis</name>
    <dbReference type="NCBI Taxonomy" id="407974"/>
    <lineage>
        <taxon>Bacteria</taxon>
        <taxon>Bacillati</taxon>
        <taxon>Actinomycetota</taxon>
        <taxon>Actinomycetes</taxon>
        <taxon>Kitasatosporales</taxon>
        <taxon>Streptomycetaceae</taxon>
        <taxon>Kitasatospora</taxon>
    </lineage>
</organism>
<evidence type="ECO:0008006" key="3">
    <source>
        <dbReference type="Google" id="ProtNLM"/>
    </source>
</evidence>
<dbReference type="RefSeq" id="WP_344461158.1">
    <property type="nucleotide sequence ID" value="NZ_BAAANT010000004.1"/>
</dbReference>
<gene>
    <name evidence="1" type="ORF">GCM10009760_10210</name>
</gene>
<dbReference type="Proteomes" id="UP001422759">
    <property type="component" value="Unassembled WGS sequence"/>
</dbReference>
<dbReference type="EMBL" id="BAAANT010000004">
    <property type="protein sequence ID" value="GAA2133728.1"/>
    <property type="molecule type" value="Genomic_DNA"/>
</dbReference>
<reference evidence="1 2" key="1">
    <citation type="journal article" date="2019" name="Int. J. Syst. Evol. Microbiol.">
        <title>The Global Catalogue of Microorganisms (GCM) 10K type strain sequencing project: providing services to taxonomists for standard genome sequencing and annotation.</title>
        <authorList>
            <consortium name="The Broad Institute Genomics Platform"/>
            <consortium name="The Broad Institute Genome Sequencing Center for Infectious Disease"/>
            <person name="Wu L."/>
            <person name="Ma J."/>
        </authorList>
    </citation>
    <scope>NUCLEOTIDE SEQUENCE [LARGE SCALE GENOMIC DNA]</scope>
    <source>
        <strain evidence="1 2">JCM 14560</strain>
    </source>
</reference>